<gene>
    <name evidence="1" type="ORF">GCM10022222_08510</name>
</gene>
<organism evidence="1 2">
    <name type="scientific">Amycolatopsis ultiminotia</name>
    <dbReference type="NCBI Taxonomy" id="543629"/>
    <lineage>
        <taxon>Bacteria</taxon>
        <taxon>Bacillati</taxon>
        <taxon>Actinomycetota</taxon>
        <taxon>Actinomycetes</taxon>
        <taxon>Pseudonocardiales</taxon>
        <taxon>Pseudonocardiaceae</taxon>
        <taxon>Amycolatopsis</taxon>
    </lineage>
</organism>
<evidence type="ECO:0000313" key="2">
    <source>
        <dbReference type="Proteomes" id="UP001500689"/>
    </source>
</evidence>
<sequence length="88" mass="9515">MTPTPETAAEVLRAVWSADGTDTAALDQTCGTRKQKQCRNMKHVSFDGFAEPGSDIGTAWREKLRREGKLDTSGGTIRDLVLGAEAPH</sequence>
<reference evidence="2" key="1">
    <citation type="journal article" date="2019" name="Int. J. Syst. Evol. Microbiol.">
        <title>The Global Catalogue of Microorganisms (GCM) 10K type strain sequencing project: providing services to taxonomists for standard genome sequencing and annotation.</title>
        <authorList>
            <consortium name="The Broad Institute Genomics Platform"/>
            <consortium name="The Broad Institute Genome Sequencing Center for Infectious Disease"/>
            <person name="Wu L."/>
            <person name="Ma J."/>
        </authorList>
    </citation>
    <scope>NUCLEOTIDE SEQUENCE [LARGE SCALE GENOMIC DNA]</scope>
    <source>
        <strain evidence="2">JCM 16898</strain>
    </source>
</reference>
<comment type="caution">
    <text evidence="1">The sequence shown here is derived from an EMBL/GenBank/DDBJ whole genome shotgun (WGS) entry which is preliminary data.</text>
</comment>
<dbReference type="Proteomes" id="UP001500689">
    <property type="component" value="Unassembled WGS sequence"/>
</dbReference>
<name>A0ABP6V7Q9_9PSEU</name>
<proteinExistence type="predicted"/>
<dbReference type="RefSeq" id="WP_344855430.1">
    <property type="nucleotide sequence ID" value="NZ_BAAAZN010000001.1"/>
</dbReference>
<accession>A0ABP6V7Q9</accession>
<protein>
    <recommendedName>
        <fullName evidence="3">Lsr2 protein</fullName>
    </recommendedName>
</protein>
<dbReference type="EMBL" id="BAAAZN010000001">
    <property type="protein sequence ID" value="GAA3527818.1"/>
    <property type="molecule type" value="Genomic_DNA"/>
</dbReference>
<evidence type="ECO:0000313" key="1">
    <source>
        <dbReference type="EMBL" id="GAA3527818.1"/>
    </source>
</evidence>
<keyword evidence="2" id="KW-1185">Reference proteome</keyword>
<evidence type="ECO:0008006" key="3">
    <source>
        <dbReference type="Google" id="ProtNLM"/>
    </source>
</evidence>